<dbReference type="EMBL" id="LVWD01000003">
    <property type="protein sequence ID" value="OAD43519.1"/>
    <property type="molecule type" value="Genomic_DNA"/>
</dbReference>
<dbReference type="InterPro" id="IPR000917">
    <property type="entry name" value="Sulfatase_N"/>
</dbReference>
<evidence type="ECO:0000313" key="7">
    <source>
        <dbReference type="Proteomes" id="UP000185680"/>
    </source>
</evidence>
<keyword evidence="1" id="KW-0479">Metal-binding</keyword>
<proteinExistence type="predicted"/>
<dbReference type="Proteomes" id="UP000185680">
    <property type="component" value="Chromosome"/>
</dbReference>
<dbReference type="SUPFAM" id="SSF53649">
    <property type="entry name" value="Alkaline phosphatase-like"/>
    <property type="match status" value="1"/>
</dbReference>
<gene>
    <name evidence="4" type="ORF">LPB072_18085</name>
    <name evidence="5" type="ORF">LPB72_02950</name>
</gene>
<sequence length="509" mass="56836">MNPPNILLIMSDQQRADCFGFEGRKVSTPHLDRLAKEGTRFSACITSNPVCQPTRASILTGQLCMTHGVHDNGIDLDPEVGEKGFAGTLAKAGYDTAFFGKAHFSTYHTFEPTGSPECVKSSADFGPNWFGPYMGFQYAEMMLVGHNWFLPEKPPLGLHYEHWYYADGQGDEKNRLYQLGRSDTHGAAQTWHSQLPVAWHNSTWTADRALEWLKKPERKEKPFCAWVSFPDPHHPFDCPEPWSRLHAPEDVDLPKHRTRDLDQRPWWHRAAIENEPQGPADNVAVRKAYSRIPPQTDQQLREIIANTYGQISLIDHQVGRMLIALEEAGLAENTIVIFTSDHGDWLGDHGLMLKGPMLYEGLLRVGMIVRGPGVKADQVVAEPVSTIDLAPTFFDLAGVEAQLTQHGESLRPLLEGQAVQRECARSEWELLPGRVGVGLSLRCVRTRDAKLTLELKTGVGEMYDLQADPDEMRNVFDDPSYADLREHLIALVHARPDDAGPVGKAIGSA</sequence>
<dbReference type="Pfam" id="PF00884">
    <property type="entry name" value="Sulfatase"/>
    <property type="match status" value="1"/>
</dbReference>
<dbReference type="Proteomes" id="UP000185657">
    <property type="component" value="Unassembled WGS sequence"/>
</dbReference>
<dbReference type="KEGG" id="hyl:LPB072_18085"/>
<reference evidence="5 6" key="1">
    <citation type="submission" date="2016-02" db="EMBL/GenBank/DDBJ databases">
        <title>Draft genome sequence of Hydrogenophaga sp. LPB0072.</title>
        <authorList>
            <person name="Shin S.-K."/>
            <person name="Yi H."/>
        </authorList>
    </citation>
    <scope>NUCLEOTIDE SEQUENCE [LARGE SCALE GENOMIC DNA]</scope>
    <source>
        <strain evidence="5 6">LPB0072</strain>
    </source>
</reference>
<name>A0A167IS66_9BURK</name>
<feature type="domain" description="Sulfatase N-terminal" evidence="3">
    <location>
        <begin position="4"/>
        <end position="399"/>
    </location>
</feature>
<dbReference type="STRING" id="1763535.LPB072_18085"/>
<organism evidence="4 7">
    <name type="scientific">Hydrogenophaga crassostreae</name>
    <dbReference type="NCBI Taxonomy" id="1763535"/>
    <lineage>
        <taxon>Bacteria</taxon>
        <taxon>Pseudomonadati</taxon>
        <taxon>Pseudomonadota</taxon>
        <taxon>Betaproteobacteria</taxon>
        <taxon>Burkholderiales</taxon>
        <taxon>Comamonadaceae</taxon>
        <taxon>Hydrogenophaga</taxon>
    </lineage>
</organism>
<dbReference type="GO" id="GO:0008484">
    <property type="term" value="F:sulfuric ester hydrolase activity"/>
    <property type="evidence" value="ECO:0007669"/>
    <property type="project" value="TreeGrafter"/>
</dbReference>
<evidence type="ECO:0000256" key="1">
    <source>
        <dbReference type="ARBA" id="ARBA00022723"/>
    </source>
</evidence>
<accession>A0A167IS66</accession>
<dbReference type="GO" id="GO:0046872">
    <property type="term" value="F:metal ion binding"/>
    <property type="evidence" value="ECO:0007669"/>
    <property type="project" value="UniProtKB-KW"/>
</dbReference>
<evidence type="ECO:0000313" key="5">
    <source>
        <dbReference type="EMBL" id="OAD43519.1"/>
    </source>
</evidence>
<dbReference type="Gene3D" id="3.40.720.10">
    <property type="entry name" value="Alkaline Phosphatase, subunit A"/>
    <property type="match status" value="1"/>
</dbReference>
<dbReference type="EMBL" id="CP017476">
    <property type="protein sequence ID" value="AOW14457.1"/>
    <property type="molecule type" value="Genomic_DNA"/>
</dbReference>
<reference evidence="4 7" key="2">
    <citation type="submission" date="2016-10" db="EMBL/GenBank/DDBJ databases">
        <title>Hydorgenophaga sp. LPB0072 isolated from gastropod.</title>
        <authorList>
            <person name="Kim E."/>
            <person name="Yi H."/>
        </authorList>
    </citation>
    <scope>NUCLEOTIDE SEQUENCE [LARGE SCALE GENOMIC DNA]</scope>
    <source>
        <strain evidence="4 7">LPB0072</strain>
    </source>
</reference>
<keyword evidence="6" id="KW-1185">Reference proteome</keyword>
<keyword evidence="2" id="KW-0378">Hydrolase</keyword>
<dbReference type="OrthoDB" id="9766107at2"/>
<evidence type="ECO:0000313" key="4">
    <source>
        <dbReference type="EMBL" id="AOW14457.1"/>
    </source>
</evidence>
<dbReference type="InterPro" id="IPR017850">
    <property type="entry name" value="Alkaline_phosphatase_core_sf"/>
</dbReference>
<evidence type="ECO:0000256" key="2">
    <source>
        <dbReference type="ARBA" id="ARBA00022801"/>
    </source>
</evidence>
<evidence type="ECO:0000259" key="3">
    <source>
        <dbReference type="Pfam" id="PF00884"/>
    </source>
</evidence>
<dbReference type="RefSeq" id="WP_066085354.1">
    <property type="nucleotide sequence ID" value="NZ_CP017476.1"/>
</dbReference>
<dbReference type="PANTHER" id="PTHR45953">
    <property type="entry name" value="IDURONATE 2-SULFATASE"/>
    <property type="match status" value="1"/>
</dbReference>
<dbReference type="GO" id="GO:0005737">
    <property type="term" value="C:cytoplasm"/>
    <property type="evidence" value="ECO:0007669"/>
    <property type="project" value="TreeGrafter"/>
</dbReference>
<protein>
    <submittedName>
        <fullName evidence="4">Sulfatase</fullName>
    </submittedName>
</protein>
<dbReference type="PANTHER" id="PTHR45953:SF1">
    <property type="entry name" value="IDURONATE 2-SULFATASE"/>
    <property type="match status" value="1"/>
</dbReference>
<evidence type="ECO:0000313" key="6">
    <source>
        <dbReference type="Proteomes" id="UP000185657"/>
    </source>
</evidence>
<dbReference type="AlphaFoldDB" id="A0A167IS66"/>